<keyword evidence="4 7" id="KW-0812">Transmembrane</keyword>
<dbReference type="Proteomes" id="UP000799753">
    <property type="component" value="Unassembled WGS sequence"/>
</dbReference>
<keyword evidence="3" id="KW-0813">Transport</keyword>
<dbReference type="OrthoDB" id="2544694at2759"/>
<evidence type="ECO:0000256" key="4">
    <source>
        <dbReference type="ARBA" id="ARBA00022692"/>
    </source>
</evidence>
<organism evidence="9 10">
    <name type="scientific">Massarina eburnea CBS 473.64</name>
    <dbReference type="NCBI Taxonomy" id="1395130"/>
    <lineage>
        <taxon>Eukaryota</taxon>
        <taxon>Fungi</taxon>
        <taxon>Dikarya</taxon>
        <taxon>Ascomycota</taxon>
        <taxon>Pezizomycotina</taxon>
        <taxon>Dothideomycetes</taxon>
        <taxon>Pleosporomycetidae</taxon>
        <taxon>Pleosporales</taxon>
        <taxon>Massarineae</taxon>
        <taxon>Massarinaceae</taxon>
        <taxon>Massarina</taxon>
    </lineage>
</organism>
<feature type="transmembrane region" description="Helical" evidence="7">
    <location>
        <begin position="440"/>
        <end position="460"/>
    </location>
</feature>
<dbReference type="SUPFAM" id="SSF103473">
    <property type="entry name" value="MFS general substrate transporter"/>
    <property type="match status" value="1"/>
</dbReference>
<dbReference type="GO" id="GO:0005351">
    <property type="term" value="F:carbohydrate:proton symporter activity"/>
    <property type="evidence" value="ECO:0007669"/>
    <property type="project" value="TreeGrafter"/>
</dbReference>
<feature type="transmembrane region" description="Helical" evidence="7">
    <location>
        <begin position="158"/>
        <end position="179"/>
    </location>
</feature>
<dbReference type="Pfam" id="PF00083">
    <property type="entry name" value="Sugar_tr"/>
    <property type="match status" value="1"/>
</dbReference>
<feature type="transmembrane region" description="Helical" evidence="7">
    <location>
        <begin position="380"/>
        <end position="399"/>
    </location>
</feature>
<dbReference type="PANTHER" id="PTHR48022:SF68">
    <property type="entry name" value="MAJOR FACILITATOR SUPERFAMILY (MFS) PROFILE DOMAIN-CONTAINING PROTEIN-RELATED"/>
    <property type="match status" value="1"/>
</dbReference>
<dbReference type="Gene3D" id="1.20.1250.20">
    <property type="entry name" value="MFS general substrate transporter like domains"/>
    <property type="match status" value="1"/>
</dbReference>
<dbReference type="PANTHER" id="PTHR48022">
    <property type="entry name" value="PLASTIDIC GLUCOSE TRANSPORTER 4"/>
    <property type="match status" value="1"/>
</dbReference>
<protein>
    <submittedName>
        <fullName evidence="9">General substrate transporter</fullName>
    </submittedName>
</protein>
<feature type="transmembrane region" description="Helical" evidence="7">
    <location>
        <begin position="89"/>
        <end position="109"/>
    </location>
</feature>
<comment type="similarity">
    <text evidence="2">Belongs to the major facilitator superfamily. Sugar transporter (TC 2.A.1.1) family.</text>
</comment>
<dbReference type="InterPro" id="IPR050360">
    <property type="entry name" value="MFS_Sugar_Transporters"/>
</dbReference>
<evidence type="ECO:0000256" key="7">
    <source>
        <dbReference type="SAM" id="Phobius"/>
    </source>
</evidence>
<dbReference type="InterPro" id="IPR020846">
    <property type="entry name" value="MFS_dom"/>
</dbReference>
<evidence type="ECO:0000313" key="9">
    <source>
        <dbReference type="EMBL" id="KAF2636495.1"/>
    </source>
</evidence>
<feature type="transmembrane region" description="Helical" evidence="7">
    <location>
        <begin position="309"/>
        <end position="329"/>
    </location>
</feature>
<feature type="transmembrane region" description="Helical" evidence="7">
    <location>
        <begin position="411"/>
        <end position="434"/>
    </location>
</feature>
<keyword evidence="5 7" id="KW-1133">Transmembrane helix</keyword>
<dbReference type="EMBL" id="MU006798">
    <property type="protein sequence ID" value="KAF2636495.1"/>
    <property type="molecule type" value="Genomic_DNA"/>
</dbReference>
<keyword evidence="6 7" id="KW-0472">Membrane</keyword>
<dbReference type="PROSITE" id="PS00217">
    <property type="entry name" value="SUGAR_TRANSPORT_2"/>
    <property type="match status" value="1"/>
</dbReference>
<feature type="domain" description="Major facilitator superfamily (MFS) profile" evidence="8">
    <location>
        <begin position="19"/>
        <end position="464"/>
    </location>
</feature>
<evidence type="ECO:0000259" key="8">
    <source>
        <dbReference type="PROSITE" id="PS50850"/>
    </source>
</evidence>
<sequence>MSFIANHVRAAYHDKQTHIVLFSSTAIALYGYDQGMMSLINTNYHYLRTMGIAESSPVVGIIVAVYYLGCAVGAVVFSKLADALGRKKAIFLCLATASLGNFIMFVSGFGYSRGALAVMLTGRVVMGLGVGGIDSVIPTYSSELSKDEARGKALAQEFQSNIFGLLMAFAINLVATIVLGKWNQWAWRTPIIIMQVYPLLLMAFIGELPESPRWFIHHGRQTDAQAALNDIFGNEGDARLDELLDVHEKEKGQNVGYFDMLKPSHPQFHPTVVVIMGQINQALTGYGAVSVYGPQIFRLLGFPVRTSEYLTLGNYTSYFLLMTLAWLLIDVLGRRKLLIQGSAILSTSFLLLTICAALSLHSPSLPIPQILPGTLGTLTLFIATGAFGIGWLATVWLIPTEIYPTTARAQGTAISVIIWGLANFSITFLTPVMFNNLSYFIFLVFAATNAVAGLWTWLYLPETGGRSFEENQEFFKEAEREGAWRVGRVAGGEYGVMKYPDPESDGVVDAERVPLLRRLEDQLPSVE</sequence>
<evidence type="ECO:0000256" key="2">
    <source>
        <dbReference type="ARBA" id="ARBA00010992"/>
    </source>
</evidence>
<accession>A0A6A6RMU7</accession>
<evidence type="ECO:0000256" key="1">
    <source>
        <dbReference type="ARBA" id="ARBA00004141"/>
    </source>
</evidence>
<feature type="transmembrane region" description="Helical" evidence="7">
    <location>
        <begin position="341"/>
        <end position="360"/>
    </location>
</feature>
<dbReference type="InterPro" id="IPR005829">
    <property type="entry name" value="Sugar_transporter_CS"/>
</dbReference>
<evidence type="ECO:0000256" key="5">
    <source>
        <dbReference type="ARBA" id="ARBA00022989"/>
    </source>
</evidence>
<dbReference type="PROSITE" id="PS50850">
    <property type="entry name" value="MFS"/>
    <property type="match status" value="1"/>
</dbReference>
<dbReference type="PRINTS" id="PR00171">
    <property type="entry name" value="SUGRTRNSPORT"/>
</dbReference>
<reference evidence="9" key="1">
    <citation type="journal article" date="2020" name="Stud. Mycol.">
        <title>101 Dothideomycetes genomes: a test case for predicting lifestyles and emergence of pathogens.</title>
        <authorList>
            <person name="Haridas S."/>
            <person name="Albert R."/>
            <person name="Binder M."/>
            <person name="Bloem J."/>
            <person name="Labutti K."/>
            <person name="Salamov A."/>
            <person name="Andreopoulos B."/>
            <person name="Baker S."/>
            <person name="Barry K."/>
            <person name="Bills G."/>
            <person name="Bluhm B."/>
            <person name="Cannon C."/>
            <person name="Castanera R."/>
            <person name="Culley D."/>
            <person name="Daum C."/>
            <person name="Ezra D."/>
            <person name="Gonzalez J."/>
            <person name="Henrissat B."/>
            <person name="Kuo A."/>
            <person name="Liang C."/>
            <person name="Lipzen A."/>
            <person name="Lutzoni F."/>
            <person name="Magnuson J."/>
            <person name="Mondo S."/>
            <person name="Nolan M."/>
            <person name="Ohm R."/>
            <person name="Pangilinan J."/>
            <person name="Park H.-J."/>
            <person name="Ramirez L."/>
            <person name="Alfaro M."/>
            <person name="Sun H."/>
            <person name="Tritt A."/>
            <person name="Yoshinaga Y."/>
            <person name="Zwiers L.-H."/>
            <person name="Turgeon B."/>
            <person name="Goodwin S."/>
            <person name="Spatafora J."/>
            <person name="Crous P."/>
            <person name="Grigoriev I."/>
        </authorList>
    </citation>
    <scope>NUCLEOTIDE SEQUENCE</scope>
    <source>
        <strain evidence="9">CBS 473.64</strain>
    </source>
</reference>
<dbReference type="InterPro" id="IPR003663">
    <property type="entry name" value="Sugar/inositol_transpt"/>
</dbReference>
<evidence type="ECO:0000256" key="6">
    <source>
        <dbReference type="ARBA" id="ARBA00023136"/>
    </source>
</evidence>
<comment type="subcellular location">
    <subcellularLocation>
        <location evidence="1">Membrane</location>
        <topology evidence="1">Multi-pass membrane protein</topology>
    </subcellularLocation>
</comment>
<keyword evidence="10" id="KW-1185">Reference proteome</keyword>
<dbReference type="InterPro" id="IPR005828">
    <property type="entry name" value="MFS_sugar_transport-like"/>
</dbReference>
<feature type="transmembrane region" description="Helical" evidence="7">
    <location>
        <begin position="58"/>
        <end position="77"/>
    </location>
</feature>
<evidence type="ECO:0000313" key="10">
    <source>
        <dbReference type="Proteomes" id="UP000799753"/>
    </source>
</evidence>
<dbReference type="AlphaFoldDB" id="A0A6A6RMU7"/>
<feature type="transmembrane region" description="Helical" evidence="7">
    <location>
        <begin position="185"/>
        <end position="205"/>
    </location>
</feature>
<dbReference type="GO" id="GO:0016020">
    <property type="term" value="C:membrane"/>
    <property type="evidence" value="ECO:0007669"/>
    <property type="project" value="UniProtKB-SubCell"/>
</dbReference>
<name>A0A6A6RMU7_9PLEO</name>
<dbReference type="InterPro" id="IPR036259">
    <property type="entry name" value="MFS_trans_sf"/>
</dbReference>
<gene>
    <name evidence="9" type="ORF">P280DRAFT_501331</name>
</gene>
<evidence type="ECO:0000256" key="3">
    <source>
        <dbReference type="ARBA" id="ARBA00022448"/>
    </source>
</evidence>
<proteinExistence type="inferred from homology"/>